<organism evidence="1 2">
    <name type="scientific">Choiromyces venosus 120613-1</name>
    <dbReference type="NCBI Taxonomy" id="1336337"/>
    <lineage>
        <taxon>Eukaryota</taxon>
        <taxon>Fungi</taxon>
        <taxon>Dikarya</taxon>
        <taxon>Ascomycota</taxon>
        <taxon>Pezizomycotina</taxon>
        <taxon>Pezizomycetes</taxon>
        <taxon>Pezizales</taxon>
        <taxon>Tuberaceae</taxon>
        <taxon>Choiromyces</taxon>
    </lineage>
</organism>
<name>A0A3N4JMP3_9PEZI</name>
<keyword evidence="2" id="KW-1185">Reference proteome</keyword>
<dbReference type="PANTHER" id="PTHR35871">
    <property type="entry name" value="EXPRESSED PROTEIN"/>
    <property type="match status" value="1"/>
</dbReference>
<dbReference type="OrthoDB" id="10044727at2759"/>
<proteinExistence type="predicted"/>
<evidence type="ECO:0000313" key="1">
    <source>
        <dbReference type="EMBL" id="RPA98268.1"/>
    </source>
</evidence>
<gene>
    <name evidence="1" type="ORF">L873DRAFT_1790414</name>
</gene>
<dbReference type="Proteomes" id="UP000276215">
    <property type="component" value="Unassembled WGS sequence"/>
</dbReference>
<dbReference type="PANTHER" id="PTHR35871:SF1">
    <property type="entry name" value="CXC1-LIKE CYSTEINE CLUSTER ASSOCIATED WITH KDZ TRANSPOSASES DOMAIN-CONTAINING PROTEIN"/>
    <property type="match status" value="1"/>
</dbReference>
<evidence type="ECO:0000313" key="2">
    <source>
        <dbReference type="Proteomes" id="UP000276215"/>
    </source>
</evidence>
<reference evidence="1 2" key="1">
    <citation type="journal article" date="2018" name="Nat. Ecol. Evol.">
        <title>Pezizomycetes genomes reveal the molecular basis of ectomycorrhizal truffle lifestyle.</title>
        <authorList>
            <person name="Murat C."/>
            <person name="Payen T."/>
            <person name="Noel B."/>
            <person name="Kuo A."/>
            <person name="Morin E."/>
            <person name="Chen J."/>
            <person name="Kohler A."/>
            <person name="Krizsan K."/>
            <person name="Balestrini R."/>
            <person name="Da Silva C."/>
            <person name="Montanini B."/>
            <person name="Hainaut M."/>
            <person name="Levati E."/>
            <person name="Barry K.W."/>
            <person name="Belfiori B."/>
            <person name="Cichocki N."/>
            <person name="Clum A."/>
            <person name="Dockter R.B."/>
            <person name="Fauchery L."/>
            <person name="Guy J."/>
            <person name="Iotti M."/>
            <person name="Le Tacon F."/>
            <person name="Lindquist E.A."/>
            <person name="Lipzen A."/>
            <person name="Malagnac F."/>
            <person name="Mello A."/>
            <person name="Molinier V."/>
            <person name="Miyauchi S."/>
            <person name="Poulain J."/>
            <person name="Riccioni C."/>
            <person name="Rubini A."/>
            <person name="Sitrit Y."/>
            <person name="Splivallo R."/>
            <person name="Traeger S."/>
            <person name="Wang M."/>
            <person name="Zifcakova L."/>
            <person name="Wipf D."/>
            <person name="Zambonelli A."/>
            <person name="Paolocci F."/>
            <person name="Nowrousian M."/>
            <person name="Ottonello S."/>
            <person name="Baldrian P."/>
            <person name="Spatafora J.W."/>
            <person name="Henrissat B."/>
            <person name="Nagy L.G."/>
            <person name="Aury J.M."/>
            <person name="Wincker P."/>
            <person name="Grigoriev I.V."/>
            <person name="Bonfante P."/>
            <person name="Martin F.M."/>
        </authorList>
    </citation>
    <scope>NUCLEOTIDE SEQUENCE [LARGE SCALE GENOMIC DNA]</scope>
    <source>
        <strain evidence="1 2">120613-1</strain>
    </source>
</reference>
<dbReference type="AlphaFoldDB" id="A0A3N4JMP3"/>
<protein>
    <submittedName>
        <fullName evidence="1">Uncharacterized protein</fullName>
    </submittedName>
</protein>
<accession>A0A3N4JMP3</accession>
<dbReference type="STRING" id="1336337.A0A3N4JMP3"/>
<sequence length="198" mass="22281">MVMQDECTFNCNDGVYYHWVHDEHKLLCKKGHDAWVMEIHVIISYGGDTRWTGDRLLAQVIDKAIPEFEAQFPGCQALFAFDNSQNYLKYATNVLQVSEMNLELGGTNKKAMQDTFVIDPREPNGGYIKSMTLPSRIPKGLRLILIERGLWLNNQSNFCSQCSIPTQSGKETKPNLQCLQGGSCCARALLASQPDFQA</sequence>
<dbReference type="EMBL" id="ML120397">
    <property type="protein sequence ID" value="RPA98268.1"/>
    <property type="molecule type" value="Genomic_DNA"/>
</dbReference>